<dbReference type="GO" id="GO:0016787">
    <property type="term" value="F:hydrolase activity"/>
    <property type="evidence" value="ECO:0007669"/>
    <property type="project" value="UniProtKB-KW"/>
</dbReference>
<dbReference type="GO" id="GO:0046872">
    <property type="term" value="F:metal ion binding"/>
    <property type="evidence" value="ECO:0007669"/>
    <property type="project" value="UniProtKB-KW"/>
</dbReference>
<keyword evidence="9" id="KW-0812">Transmembrane</keyword>
<comment type="cofactor">
    <cofactor evidence="2">
        <name>Mg(2+)</name>
        <dbReference type="ChEBI" id="CHEBI:18420"/>
    </cofactor>
</comment>
<dbReference type="Pfam" id="PF03372">
    <property type="entry name" value="Exo_endo_phos"/>
    <property type="match status" value="1"/>
</dbReference>
<dbReference type="SUPFAM" id="SSF56219">
    <property type="entry name" value="DNase I-like"/>
    <property type="match status" value="1"/>
</dbReference>
<evidence type="ECO:0000259" key="10">
    <source>
        <dbReference type="Pfam" id="PF03372"/>
    </source>
</evidence>
<evidence type="ECO:0000256" key="2">
    <source>
        <dbReference type="ARBA" id="ARBA00001946"/>
    </source>
</evidence>
<evidence type="ECO:0000256" key="3">
    <source>
        <dbReference type="ARBA" id="ARBA00022722"/>
    </source>
</evidence>
<accession>A0A095YC90</accession>
<gene>
    <name evidence="11" type="ORF">HMPREF1630_05310</name>
</gene>
<dbReference type="PANTHER" id="PTHR15822">
    <property type="entry name" value="TRAF AND TNF RECEPTOR-ASSOCIATED PROTEIN"/>
    <property type="match status" value="1"/>
</dbReference>
<keyword evidence="9" id="KW-0472">Membrane</keyword>
<evidence type="ECO:0000256" key="6">
    <source>
        <dbReference type="ARBA" id="ARBA00022801"/>
    </source>
</evidence>
<keyword evidence="9" id="KW-1133">Transmembrane helix</keyword>
<name>A0A095YC90_9FIRM</name>
<reference evidence="11 12" key="1">
    <citation type="submission" date="2014-07" db="EMBL/GenBank/DDBJ databases">
        <authorList>
            <person name="McCorrison J."/>
            <person name="Sanka R."/>
            <person name="Torralba M."/>
            <person name="Gillis M."/>
            <person name="Haft D.H."/>
            <person name="Methe B."/>
            <person name="Sutton G."/>
            <person name="Nelson K.E."/>
        </authorList>
    </citation>
    <scope>NUCLEOTIDE SEQUENCE [LARGE SCALE GENOMIC DNA]</scope>
    <source>
        <strain evidence="11 12">S7-1-13</strain>
    </source>
</reference>
<organism evidence="11 12">
    <name type="scientific">Anaerococcus lactolyticus S7-1-13</name>
    <dbReference type="NCBI Taxonomy" id="1284686"/>
    <lineage>
        <taxon>Bacteria</taxon>
        <taxon>Bacillati</taxon>
        <taxon>Bacillota</taxon>
        <taxon>Tissierellia</taxon>
        <taxon>Tissierellales</taxon>
        <taxon>Peptoniphilaceae</taxon>
        <taxon>Anaerococcus</taxon>
    </lineage>
</organism>
<evidence type="ECO:0000256" key="1">
    <source>
        <dbReference type="ARBA" id="ARBA00001936"/>
    </source>
</evidence>
<dbReference type="InterPro" id="IPR051547">
    <property type="entry name" value="TDP2-like"/>
</dbReference>
<dbReference type="Proteomes" id="UP000029579">
    <property type="component" value="Unassembled WGS sequence"/>
</dbReference>
<dbReference type="AlphaFoldDB" id="A0A095YC90"/>
<dbReference type="GO" id="GO:0006281">
    <property type="term" value="P:DNA repair"/>
    <property type="evidence" value="ECO:0007669"/>
    <property type="project" value="UniProtKB-KW"/>
</dbReference>
<keyword evidence="3" id="KW-0540">Nuclease</keyword>
<dbReference type="GO" id="GO:0004519">
    <property type="term" value="F:endonuclease activity"/>
    <property type="evidence" value="ECO:0007669"/>
    <property type="project" value="UniProtKB-KW"/>
</dbReference>
<keyword evidence="5" id="KW-0227">DNA damage</keyword>
<dbReference type="PANTHER" id="PTHR15822:SF4">
    <property type="entry name" value="TYROSYL-DNA PHOSPHODIESTERASE 2"/>
    <property type="match status" value="1"/>
</dbReference>
<protein>
    <submittedName>
        <fullName evidence="11">Endonuclease</fullName>
    </submittedName>
</protein>
<dbReference type="InterPro" id="IPR005135">
    <property type="entry name" value="Endo/exonuclease/phosphatase"/>
</dbReference>
<dbReference type="EMBL" id="JRMW01000033">
    <property type="protein sequence ID" value="KGF04212.1"/>
    <property type="molecule type" value="Genomic_DNA"/>
</dbReference>
<keyword evidence="8" id="KW-0234">DNA repair</keyword>
<feature type="domain" description="Endonuclease/exonuclease/phosphatase" evidence="10">
    <location>
        <begin position="58"/>
        <end position="338"/>
    </location>
</feature>
<evidence type="ECO:0000313" key="12">
    <source>
        <dbReference type="Proteomes" id="UP000029579"/>
    </source>
</evidence>
<dbReference type="RefSeq" id="WP_004827667.1">
    <property type="nucleotide sequence ID" value="NZ_JRMW01000033.1"/>
</dbReference>
<dbReference type="InterPro" id="IPR036691">
    <property type="entry name" value="Endo/exonu/phosph_ase_sf"/>
</dbReference>
<evidence type="ECO:0000256" key="9">
    <source>
        <dbReference type="SAM" id="Phobius"/>
    </source>
</evidence>
<keyword evidence="11" id="KW-0255">Endonuclease</keyword>
<evidence type="ECO:0000256" key="8">
    <source>
        <dbReference type="ARBA" id="ARBA00023204"/>
    </source>
</evidence>
<keyword evidence="6" id="KW-0378">Hydrolase</keyword>
<sequence>MKKTIKIIGYLILILVLAFICLLGYLMITEYKPKDIEEVAISGSAKDRIKENTPYKILTWNIGYGGLDKDTDFFMDGGKMVNPISKDHVENALAGISKEIKTINPDLLFLQEVDADSQRTYHINEVEYFDKELNGASTFAFNYKVGFVPFPIPPMGKVNSGIFTKSKFEIESSYRYQQPVPHKWPVRLANLKRGFNASYLPIEGSDKYLVLVNVHLDAYESGSNGRLAQTKQIIAFMTEEYNKGNYLIVGGDFNQELRKGYEANVPEGIWNPSPFPYDYLTDNIKPTFDENTNSSRLNHKPYDPNDSYECIIDGFLVSDNVEVKSVKGQAIGFVNSDHNPVLLEFSLKENKED</sequence>
<evidence type="ECO:0000256" key="7">
    <source>
        <dbReference type="ARBA" id="ARBA00022842"/>
    </source>
</evidence>
<evidence type="ECO:0000313" key="11">
    <source>
        <dbReference type="EMBL" id="KGF04212.1"/>
    </source>
</evidence>
<keyword evidence="4" id="KW-0479">Metal-binding</keyword>
<evidence type="ECO:0000256" key="5">
    <source>
        <dbReference type="ARBA" id="ARBA00022763"/>
    </source>
</evidence>
<feature type="transmembrane region" description="Helical" evidence="9">
    <location>
        <begin position="7"/>
        <end position="28"/>
    </location>
</feature>
<comment type="cofactor">
    <cofactor evidence="1">
        <name>Mn(2+)</name>
        <dbReference type="ChEBI" id="CHEBI:29035"/>
    </cofactor>
</comment>
<proteinExistence type="predicted"/>
<keyword evidence="7" id="KW-0460">Magnesium</keyword>
<dbReference type="OrthoDB" id="7616949at2"/>
<dbReference type="Gene3D" id="3.60.10.10">
    <property type="entry name" value="Endonuclease/exonuclease/phosphatase"/>
    <property type="match status" value="1"/>
</dbReference>
<evidence type="ECO:0000256" key="4">
    <source>
        <dbReference type="ARBA" id="ARBA00022723"/>
    </source>
</evidence>
<dbReference type="eggNOG" id="COG3568">
    <property type="taxonomic scope" value="Bacteria"/>
</dbReference>
<comment type="caution">
    <text evidence="11">The sequence shown here is derived from an EMBL/GenBank/DDBJ whole genome shotgun (WGS) entry which is preliminary data.</text>
</comment>